<organism evidence="1 2">
    <name type="scientific">Trueperella pecoris</name>
    <dbReference type="NCBI Taxonomy" id="2733571"/>
    <lineage>
        <taxon>Bacteria</taxon>
        <taxon>Bacillati</taxon>
        <taxon>Actinomycetota</taxon>
        <taxon>Actinomycetes</taxon>
        <taxon>Actinomycetales</taxon>
        <taxon>Actinomycetaceae</taxon>
        <taxon>Trueperella</taxon>
    </lineage>
</organism>
<evidence type="ECO:0000313" key="2">
    <source>
        <dbReference type="Proteomes" id="UP000595053"/>
    </source>
</evidence>
<dbReference type="AlphaFoldDB" id="A0A7M1QSK5"/>
<protein>
    <submittedName>
        <fullName evidence="1">Uncharacterized protein</fullName>
    </submittedName>
</protein>
<sequence>MRNLTAPERRFLDFLIDVCEPAEGDVVDREFLRGQIPHLTAEEGCDVPDCPCLNFAYDGVRVWDHAGDKAFPAWRGGVDEYGNELGPQAPERVVLSASVWNSNVVVLLFIDNGMISFLEFASADDDYPRGLPDLGNLLVEPDEIEPSFTPWPIHAAMAAPDFPPGLFRLSRNGDLFHAWFDELWSFDILPLDRLYNEREEGPTFSVMRIAKTDIGNVLGEGSEKEQLWFHGTNFHEPWAATVDILARYSVDDDVWYEGPHPGFANGITKQLASLLRRHRNDQPQRLYSGEVLIETVDRWTSVAHAAWEGGLVRFIEIETDWDWETNVVQSRSFNIVVTLLNGDGFSATLAVSDVGVIYAESMDGDPEERDDGYKALIVGLAPLLWNGGRRPPEGMHRLPA</sequence>
<reference evidence="1 2" key="1">
    <citation type="submission" date="2020-10" db="EMBL/GenBank/DDBJ databases">
        <title>Trueperella pecoris sp. nov. isolated from bovine and porcine specimens.</title>
        <authorList>
            <person name="Schoenecker L."/>
            <person name="Schnydrig P."/>
            <person name="Brodard I."/>
            <person name="Thomann A."/>
            <person name="Hemphill A."/>
            <person name="Rodriguez-Campos S."/>
            <person name="Perreten V."/>
            <person name="Jores J."/>
            <person name="Kittl S."/>
        </authorList>
    </citation>
    <scope>NUCLEOTIDE SEQUENCE [LARGE SCALE GENOMIC DNA]</scope>
    <source>
        <strain evidence="1 2">15A0121</strain>
    </source>
</reference>
<name>A0A7M1QSK5_9ACTO</name>
<dbReference type="EMBL" id="CP063213">
    <property type="protein sequence ID" value="QOR44848.1"/>
    <property type="molecule type" value="Genomic_DNA"/>
</dbReference>
<proteinExistence type="predicted"/>
<gene>
    <name evidence="1" type="ORF">INS88_05955</name>
</gene>
<evidence type="ECO:0000313" key="1">
    <source>
        <dbReference type="EMBL" id="QOR44848.1"/>
    </source>
</evidence>
<accession>A0A8A5U2Z0</accession>
<accession>A0A7M1QSK5</accession>
<keyword evidence="2" id="KW-1185">Reference proteome</keyword>
<dbReference type="Proteomes" id="UP000595053">
    <property type="component" value="Chromosome"/>
</dbReference>
<dbReference type="RefSeq" id="WP_197550671.1">
    <property type="nucleotide sequence ID" value="NZ_CP063213.1"/>
</dbReference>